<dbReference type="AlphaFoldDB" id="A0A2G2Z8G3"/>
<accession>A0A2G2Z8G3</accession>
<evidence type="ECO:0000256" key="1">
    <source>
        <dbReference type="SAM" id="Phobius"/>
    </source>
</evidence>
<proteinExistence type="predicted"/>
<reference evidence="2 3" key="1">
    <citation type="journal article" date="2014" name="Nat. Genet.">
        <title>Genome sequence of the hot pepper provides insights into the evolution of pungency in Capsicum species.</title>
        <authorList>
            <person name="Kim S."/>
            <person name="Park M."/>
            <person name="Yeom S.I."/>
            <person name="Kim Y.M."/>
            <person name="Lee J.M."/>
            <person name="Lee H.A."/>
            <person name="Seo E."/>
            <person name="Choi J."/>
            <person name="Cheong K."/>
            <person name="Kim K.T."/>
            <person name="Jung K."/>
            <person name="Lee G.W."/>
            <person name="Oh S.K."/>
            <person name="Bae C."/>
            <person name="Kim S.B."/>
            <person name="Lee H.Y."/>
            <person name="Kim S.Y."/>
            <person name="Kim M.S."/>
            <person name="Kang B.C."/>
            <person name="Jo Y.D."/>
            <person name="Yang H.B."/>
            <person name="Jeong H.J."/>
            <person name="Kang W.H."/>
            <person name="Kwon J.K."/>
            <person name="Shin C."/>
            <person name="Lim J.Y."/>
            <person name="Park J.H."/>
            <person name="Huh J.H."/>
            <person name="Kim J.S."/>
            <person name="Kim B.D."/>
            <person name="Cohen O."/>
            <person name="Paran I."/>
            <person name="Suh M.C."/>
            <person name="Lee S.B."/>
            <person name="Kim Y.K."/>
            <person name="Shin Y."/>
            <person name="Noh S.J."/>
            <person name="Park J."/>
            <person name="Seo Y.S."/>
            <person name="Kwon S.Y."/>
            <person name="Kim H.A."/>
            <person name="Park J.M."/>
            <person name="Kim H.J."/>
            <person name="Choi S.B."/>
            <person name="Bosland P.W."/>
            <person name="Reeves G."/>
            <person name="Jo S.H."/>
            <person name="Lee B.W."/>
            <person name="Cho H.T."/>
            <person name="Choi H.S."/>
            <person name="Lee M.S."/>
            <person name="Yu Y."/>
            <person name="Do Choi Y."/>
            <person name="Park B.S."/>
            <person name="van Deynze A."/>
            <person name="Ashrafi H."/>
            <person name="Hill T."/>
            <person name="Kim W.T."/>
            <person name="Pai H.S."/>
            <person name="Ahn H.K."/>
            <person name="Yeam I."/>
            <person name="Giovannoni J.J."/>
            <person name="Rose J.K."/>
            <person name="Sorensen I."/>
            <person name="Lee S.J."/>
            <person name="Kim R.W."/>
            <person name="Choi I.Y."/>
            <person name="Choi B.S."/>
            <person name="Lim J.S."/>
            <person name="Lee Y.H."/>
            <person name="Choi D."/>
        </authorList>
    </citation>
    <scope>NUCLEOTIDE SEQUENCE [LARGE SCALE GENOMIC DNA]</scope>
    <source>
        <strain evidence="3">cv. CM334</strain>
    </source>
</reference>
<name>A0A2G2Z8G3_CAPAN</name>
<keyword evidence="1" id="KW-0812">Transmembrane</keyword>
<dbReference type="Gramene" id="PHT78259">
    <property type="protein sequence ID" value="PHT78259"/>
    <property type="gene ID" value="T459_16311"/>
</dbReference>
<comment type="caution">
    <text evidence="2">The sequence shown here is derived from an EMBL/GenBank/DDBJ whole genome shotgun (WGS) entry which is preliminary data.</text>
</comment>
<dbReference type="EMBL" id="AYRZ02000006">
    <property type="protein sequence ID" value="PHT78259.1"/>
    <property type="molecule type" value="Genomic_DNA"/>
</dbReference>
<reference evidence="2 3" key="2">
    <citation type="journal article" date="2017" name="Genome Biol.">
        <title>New reference genome sequences of hot pepper reveal the massive evolution of plant disease-resistance genes by retroduplication.</title>
        <authorList>
            <person name="Kim S."/>
            <person name="Park J."/>
            <person name="Yeom S.I."/>
            <person name="Kim Y.M."/>
            <person name="Seo E."/>
            <person name="Kim K.T."/>
            <person name="Kim M.S."/>
            <person name="Lee J.M."/>
            <person name="Cheong K."/>
            <person name="Shin H.S."/>
            <person name="Kim S.B."/>
            <person name="Han K."/>
            <person name="Lee J."/>
            <person name="Park M."/>
            <person name="Lee H.A."/>
            <person name="Lee H.Y."/>
            <person name="Lee Y."/>
            <person name="Oh S."/>
            <person name="Lee J.H."/>
            <person name="Choi E."/>
            <person name="Choi E."/>
            <person name="Lee S.E."/>
            <person name="Jeon J."/>
            <person name="Kim H."/>
            <person name="Choi G."/>
            <person name="Song H."/>
            <person name="Lee J."/>
            <person name="Lee S.C."/>
            <person name="Kwon J.K."/>
            <person name="Lee H.Y."/>
            <person name="Koo N."/>
            <person name="Hong Y."/>
            <person name="Kim R.W."/>
            <person name="Kang W.H."/>
            <person name="Huh J.H."/>
            <person name="Kang B.C."/>
            <person name="Yang T.J."/>
            <person name="Lee Y.H."/>
            <person name="Bennetzen J.L."/>
            <person name="Choi D."/>
        </authorList>
    </citation>
    <scope>NUCLEOTIDE SEQUENCE [LARGE SCALE GENOMIC DNA]</scope>
    <source>
        <strain evidence="3">cv. CM334</strain>
    </source>
</reference>
<keyword evidence="1" id="KW-0472">Membrane</keyword>
<dbReference type="STRING" id="4072.A0A2G2Z8G3"/>
<sequence>MDKQNPEHRHVIEVHGDILSQEKRTKICGSAPYRFPDVKTMSKDAQERSASMRKLCIVVVLCIIFMIVTVLRGIIGFFRIEILKALVSIRSSYYHLKPYEDRLV</sequence>
<organism evidence="2 3">
    <name type="scientific">Capsicum annuum</name>
    <name type="common">Capsicum pepper</name>
    <dbReference type="NCBI Taxonomy" id="4072"/>
    <lineage>
        <taxon>Eukaryota</taxon>
        <taxon>Viridiplantae</taxon>
        <taxon>Streptophyta</taxon>
        <taxon>Embryophyta</taxon>
        <taxon>Tracheophyta</taxon>
        <taxon>Spermatophyta</taxon>
        <taxon>Magnoliopsida</taxon>
        <taxon>eudicotyledons</taxon>
        <taxon>Gunneridae</taxon>
        <taxon>Pentapetalae</taxon>
        <taxon>asterids</taxon>
        <taxon>lamiids</taxon>
        <taxon>Solanales</taxon>
        <taxon>Solanaceae</taxon>
        <taxon>Solanoideae</taxon>
        <taxon>Capsiceae</taxon>
        <taxon>Capsicum</taxon>
    </lineage>
</organism>
<evidence type="ECO:0000313" key="2">
    <source>
        <dbReference type="EMBL" id="PHT78259.1"/>
    </source>
</evidence>
<evidence type="ECO:0000313" key="3">
    <source>
        <dbReference type="Proteomes" id="UP000222542"/>
    </source>
</evidence>
<protein>
    <submittedName>
        <fullName evidence="2">Uncharacterized protein</fullName>
    </submittedName>
</protein>
<gene>
    <name evidence="2" type="ORF">T459_16311</name>
</gene>
<dbReference type="SMR" id="A0A2G2Z8G3"/>
<dbReference type="Proteomes" id="UP000222542">
    <property type="component" value="Unassembled WGS sequence"/>
</dbReference>
<keyword evidence="1" id="KW-1133">Transmembrane helix</keyword>
<feature type="transmembrane region" description="Helical" evidence="1">
    <location>
        <begin position="55"/>
        <end position="78"/>
    </location>
</feature>
<keyword evidence="3" id="KW-1185">Reference proteome</keyword>